<evidence type="ECO:0000256" key="20">
    <source>
        <dbReference type="PIRNR" id="PIRNR028840"/>
    </source>
</evidence>
<keyword evidence="11 20" id="KW-0999">Mitochondrion inner membrane</keyword>
<reference evidence="21" key="2">
    <citation type="submission" date="2020-05" db="UniProtKB">
        <authorList>
            <consortium name="EnsemblMetazoa"/>
        </authorList>
    </citation>
    <scope>IDENTIFICATION</scope>
    <source>
        <strain evidence="21">Epiroticus2</strain>
    </source>
</reference>
<comment type="cofactor">
    <cofactor evidence="1 20">
        <name>Mg(2+)</name>
        <dbReference type="ChEBI" id="CHEBI:18420"/>
    </cofactor>
</comment>
<keyword evidence="15 20" id="KW-0472">Membrane</keyword>
<comment type="pathway">
    <text evidence="4">Lipid metabolism.</text>
</comment>
<dbReference type="AlphaFoldDB" id="A0A182PD68"/>
<evidence type="ECO:0000256" key="11">
    <source>
        <dbReference type="ARBA" id="ARBA00022792"/>
    </source>
</evidence>
<comment type="similarity">
    <text evidence="5 20">Belongs to the TAM41 family.</text>
</comment>
<keyword evidence="22" id="KW-1185">Reference proteome</keyword>
<keyword evidence="12 20" id="KW-0460">Magnesium</keyword>
<keyword evidence="10 20" id="KW-0548">Nucleotidyltransferase</keyword>
<dbReference type="GO" id="GO:0005743">
    <property type="term" value="C:mitochondrial inner membrane"/>
    <property type="evidence" value="ECO:0007669"/>
    <property type="project" value="UniProtKB-SubCell"/>
</dbReference>
<evidence type="ECO:0000256" key="14">
    <source>
        <dbReference type="ARBA" id="ARBA00023128"/>
    </source>
</evidence>
<keyword evidence="9 20" id="KW-0808">Transferase</keyword>
<evidence type="ECO:0000256" key="8">
    <source>
        <dbReference type="ARBA" id="ARBA00022516"/>
    </source>
</evidence>
<dbReference type="EC" id="2.7.7.41" evidence="6 20"/>
<organism evidence="21 22">
    <name type="scientific">Anopheles epiroticus</name>
    <dbReference type="NCBI Taxonomy" id="199890"/>
    <lineage>
        <taxon>Eukaryota</taxon>
        <taxon>Metazoa</taxon>
        <taxon>Ecdysozoa</taxon>
        <taxon>Arthropoda</taxon>
        <taxon>Hexapoda</taxon>
        <taxon>Insecta</taxon>
        <taxon>Pterygota</taxon>
        <taxon>Neoptera</taxon>
        <taxon>Endopterygota</taxon>
        <taxon>Diptera</taxon>
        <taxon>Nematocera</taxon>
        <taxon>Culicoidea</taxon>
        <taxon>Culicidae</taxon>
        <taxon>Anophelinae</taxon>
        <taxon>Anopheles</taxon>
    </lineage>
</organism>
<evidence type="ECO:0000256" key="2">
    <source>
        <dbReference type="ARBA" id="ARBA00004443"/>
    </source>
</evidence>
<dbReference type="EnsemblMetazoa" id="AEPI004873-RA">
    <property type="protein sequence ID" value="AEPI004873-PA"/>
    <property type="gene ID" value="AEPI004873"/>
</dbReference>
<dbReference type="InterPro" id="IPR015222">
    <property type="entry name" value="Tam41"/>
</dbReference>
<dbReference type="GO" id="GO:0004605">
    <property type="term" value="F:phosphatidate cytidylyltransferase activity"/>
    <property type="evidence" value="ECO:0007669"/>
    <property type="project" value="UniProtKB-UniRule"/>
</dbReference>
<protein>
    <recommendedName>
        <fullName evidence="7 20">Phosphatidate cytidylyltransferase, mitochondrial</fullName>
        <ecNumber evidence="6 20">2.7.7.41</ecNumber>
    </recommendedName>
    <alternativeName>
        <fullName evidence="18 20">CDP-diacylglycerol synthase</fullName>
    </alternativeName>
    <alternativeName>
        <fullName evidence="19 20">Mitochondrial translocator assembly and maintenance protein 41 homolog</fullName>
    </alternativeName>
</protein>
<dbReference type="Pfam" id="PF09139">
    <property type="entry name" value="Tam41_Mmp37"/>
    <property type="match status" value="1"/>
</dbReference>
<proteinExistence type="inferred from homology"/>
<keyword evidence="16 20" id="KW-0594">Phospholipid biosynthesis</keyword>
<evidence type="ECO:0000256" key="15">
    <source>
        <dbReference type="ARBA" id="ARBA00023136"/>
    </source>
</evidence>
<sequence>MLSRGNTAPMFFRLLSKFPQGFSFCFAYGSGVKQQLGYESVRSKRNMIDLIYVVDNAHRWHAANLDQNFEHYSSMRLLGGGLIAKYQESFGARVYFNTLVQIPDEDVIIKYGVVTTKDLLEDLSDWRCLYLAGRLHKPVEIIRNASSSKIQNAIEQNLRSAVHAALLLLPEKFTEFELYRAISNLSYSGDFRMIFGENKDKVNNIVRPQLENFRNLYSTTFAEFGHCLELPVSGSDNQICTQDRSEPSILAHLNGLPKWPIRLIVERQTSGRYRQDTEDILIGVSRSTNYQSIVASCLRSIVWSSSVWQSIKNIPTAGFAKSVRYSWVKALKTFS</sequence>
<comment type="function">
    <text evidence="20">Catalyzes the conversion of phosphatidic acid (PA) to CDP-diacylglycerol (CDP-DAG), an essential intermediate in the synthesis of phosphatidylglycerol, cardiolipin and phosphatidylinositol.</text>
</comment>
<dbReference type="PANTHER" id="PTHR13619">
    <property type="entry name" value="PHOSPHATIDATE CYTIDYLYLTRANSFERASE, MITOCHONDRIAL"/>
    <property type="match status" value="1"/>
</dbReference>
<dbReference type="GO" id="GO:0032049">
    <property type="term" value="P:cardiolipin biosynthetic process"/>
    <property type="evidence" value="ECO:0007669"/>
    <property type="project" value="UniProtKB-UniRule"/>
</dbReference>
<evidence type="ECO:0000256" key="9">
    <source>
        <dbReference type="ARBA" id="ARBA00022679"/>
    </source>
</evidence>
<dbReference type="UniPathway" id="UPA00557">
    <property type="reaction ID" value="UER00614"/>
</dbReference>
<evidence type="ECO:0000256" key="5">
    <source>
        <dbReference type="ARBA" id="ARBA00005458"/>
    </source>
</evidence>
<dbReference type="Proteomes" id="UP000075885">
    <property type="component" value="Unassembled WGS sequence"/>
</dbReference>
<dbReference type="STRING" id="199890.A0A182PD68"/>
<evidence type="ECO:0000256" key="10">
    <source>
        <dbReference type="ARBA" id="ARBA00022695"/>
    </source>
</evidence>
<evidence type="ECO:0000256" key="17">
    <source>
        <dbReference type="ARBA" id="ARBA00023264"/>
    </source>
</evidence>
<keyword evidence="17 20" id="KW-1208">Phospholipid metabolism</keyword>
<keyword evidence="14 20" id="KW-0496">Mitochondrion</keyword>
<evidence type="ECO:0000256" key="6">
    <source>
        <dbReference type="ARBA" id="ARBA00012487"/>
    </source>
</evidence>
<evidence type="ECO:0000256" key="18">
    <source>
        <dbReference type="ARBA" id="ARBA00029893"/>
    </source>
</evidence>
<evidence type="ECO:0000313" key="21">
    <source>
        <dbReference type="EnsemblMetazoa" id="AEPI004873-PA"/>
    </source>
</evidence>
<evidence type="ECO:0000256" key="3">
    <source>
        <dbReference type="ARBA" id="ARBA00005119"/>
    </source>
</evidence>
<comment type="pathway">
    <text evidence="3 20">Phospholipid metabolism; CDP-diacylglycerol biosynthesis; CDP-diacylglycerol from sn-glycerol 3-phosphate: step 3/3.</text>
</comment>
<dbReference type="GO" id="GO:0016024">
    <property type="term" value="P:CDP-diacylglycerol biosynthetic process"/>
    <property type="evidence" value="ECO:0007669"/>
    <property type="project" value="UniProtKB-UniRule"/>
</dbReference>
<evidence type="ECO:0000313" key="22">
    <source>
        <dbReference type="Proteomes" id="UP000075885"/>
    </source>
</evidence>
<dbReference type="PANTHER" id="PTHR13619:SF0">
    <property type="entry name" value="PHOSPHATIDATE CYTIDYLYLTRANSFERASE, MITOCHONDRIAL"/>
    <property type="match status" value="1"/>
</dbReference>
<evidence type="ECO:0000256" key="1">
    <source>
        <dbReference type="ARBA" id="ARBA00001946"/>
    </source>
</evidence>
<keyword evidence="13 20" id="KW-0443">Lipid metabolism</keyword>
<evidence type="ECO:0000256" key="13">
    <source>
        <dbReference type="ARBA" id="ARBA00023098"/>
    </source>
</evidence>
<accession>A0A182PD68</accession>
<reference evidence="22" key="1">
    <citation type="submission" date="2013-03" db="EMBL/GenBank/DDBJ databases">
        <title>The Genome Sequence of Anopheles epiroticus epiroticus2.</title>
        <authorList>
            <consortium name="The Broad Institute Genomics Platform"/>
            <person name="Neafsey D.E."/>
            <person name="Howell P."/>
            <person name="Walker B."/>
            <person name="Young S.K."/>
            <person name="Zeng Q."/>
            <person name="Gargeya S."/>
            <person name="Fitzgerald M."/>
            <person name="Haas B."/>
            <person name="Abouelleil A."/>
            <person name="Allen A.W."/>
            <person name="Alvarado L."/>
            <person name="Arachchi H.M."/>
            <person name="Berlin A.M."/>
            <person name="Chapman S.B."/>
            <person name="Gainer-Dewar J."/>
            <person name="Goldberg J."/>
            <person name="Griggs A."/>
            <person name="Gujja S."/>
            <person name="Hansen M."/>
            <person name="Howarth C."/>
            <person name="Imamovic A."/>
            <person name="Ireland A."/>
            <person name="Larimer J."/>
            <person name="McCowan C."/>
            <person name="Murphy C."/>
            <person name="Pearson M."/>
            <person name="Poon T.W."/>
            <person name="Priest M."/>
            <person name="Roberts A."/>
            <person name="Saif S."/>
            <person name="Shea T."/>
            <person name="Sisk P."/>
            <person name="Sykes S."/>
            <person name="Wortman J."/>
            <person name="Nusbaum C."/>
            <person name="Birren B."/>
        </authorList>
    </citation>
    <scope>NUCLEOTIDE SEQUENCE [LARGE SCALE GENOMIC DNA]</scope>
    <source>
        <strain evidence="22">Epiroticus2</strain>
    </source>
</reference>
<comment type="catalytic activity">
    <reaction evidence="20">
        <text>a 1,2-diacyl-sn-glycero-3-phosphate + CTP + H(+) = a CDP-1,2-diacyl-sn-glycerol + diphosphate</text>
        <dbReference type="Rhea" id="RHEA:16229"/>
        <dbReference type="ChEBI" id="CHEBI:15378"/>
        <dbReference type="ChEBI" id="CHEBI:33019"/>
        <dbReference type="ChEBI" id="CHEBI:37563"/>
        <dbReference type="ChEBI" id="CHEBI:58332"/>
        <dbReference type="ChEBI" id="CHEBI:58608"/>
        <dbReference type="EC" id="2.7.7.41"/>
    </reaction>
</comment>
<comment type="subcellular location">
    <subcellularLocation>
        <location evidence="2 20">Mitochondrion inner membrane</location>
        <topology evidence="2 20">Peripheral membrane protein</topology>
        <orientation evidence="2 20">Matrix side</orientation>
    </subcellularLocation>
</comment>
<evidence type="ECO:0000256" key="4">
    <source>
        <dbReference type="ARBA" id="ARBA00005189"/>
    </source>
</evidence>
<evidence type="ECO:0000256" key="19">
    <source>
        <dbReference type="ARBA" id="ARBA00031502"/>
    </source>
</evidence>
<dbReference type="VEuPathDB" id="VectorBase:AEPI004873"/>
<keyword evidence="8 20" id="KW-0444">Lipid biosynthesis</keyword>
<evidence type="ECO:0000256" key="16">
    <source>
        <dbReference type="ARBA" id="ARBA00023209"/>
    </source>
</evidence>
<dbReference type="PIRSF" id="PIRSF028840">
    <property type="entry name" value="Mmp37"/>
    <property type="match status" value="1"/>
</dbReference>
<name>A0A182PD68_9DIPT</name>
<evidence type="ECO:0000256" key="7">
    <source>
        <dbReference type="ARBA" id="ARBA00018337"/>
    </source>
</evidence>
<evidence type="ECO:0000256" key="12">
    <source>
        <dbReference type="ARBA" id="ARBA00022842"/>
    </source>
</evidence>